<name>V5C6N0_9GAMM</name>
<evidence type="ECO:0000313" key="11">
    <source>
        <dbReference type="EMBL" id="ESS72418.1"/>
    </source>
</evidence>
<proteinExistence type="predicted"/>
<dbReference type="eggNOG" id="COG4585">
    <property type="taxonomic scope" value="Bacteria"/>
</dbReference>
<gene>
    <name evidence="11" type="primary">moxY</name>
    <name evidence="11" type="ORF">MGMO_58c00250</name>
</gene>
<comment type="subcellular location">
    <subcellularLocation>
        <location evidence="2">Membrane</location>
    </subcellularLocation>
</comment>
<feature type="domain" description="HAMP" evidence="10">
    <location>
        <begin position="179"/>
        <end position="231"/>
    </location>
</feature>
<dbReference type="PROSITE" id="PS50109">
    <property type="entry name" value="HIS_KIN"/>
    <property type="match status" value="1"/>
</dbReference>
<evidence type="ECO:0000256" key="4">
    <source>
        <dbReference type="ARBA" id="ARBA00022553"/>
    </source>
</evidence>
<protein>
    <recommendedName>
        <fullName evidence="3">histidine kinase</fullName>
        <ecNumber evidence="3">2.7.13.3</ecNumber>
    </recommendedName>
</protein>
<dbReference type="SUPFAM" id="SSF55874">
    <property type="entry name" value="ATPase domain of HSP90 chaperone/DNA topoisomerase II/histidine kinase"/>
    <property type="match status" value="1"/>
</dbReference>
<dbReference type="Pfam" id="PF02518">
    <property type="entry name" value="HATPase_c"/>
    <property type="match status" value="1"/>
</dbReference>
<dbReference type="AlphaFoldDB" id="V5C6N0"/>
<keyword evidence="8" id="KW-0812">Transmembrane</keyword>
<dbReference type="InterPro" id="IPR032244">
    <property type="entry name" value="LapD_MoxY_N"/>
</dbReference>
<evidence type="ECO:0000259" key="10">
    <source>
        <dbReference type="PROSITE" id="PS50885"/>
    </source>
</evidence>
<dbReference type="Gene3D" id="3.30.565.10">
    <property type="entry name" value="Histidine kinase-like ATPase, C-terminal domain"/>
    <property type="match status" value="1"/>
</dbReference>
<dbReference type="EMBL" id="AYLO01000056">
    <property type="protein sequence ID" value="ESS72418.1"/>
    <property type="molecule type" value="Genomic_DNA"/>
</dbReference>
<evidence type="ECO:0000313" key="12">
    <source>
        <dbReference type="Proteomes" id="UP000017842"/>
    </source>
</evidence>
<dbReference type="CDD" id="cd16917">
    <property type="entry name" value="HATPase_UhpB-NarQ-NarX-like"/>
    <property type="match status" value="1"/>
</dbReference>
<keyword evidence="4" id="KW-0597">Phosphoprotein</keyword>
<dbReference type="Pfam" id="PF07730">
    <property type="entry name" value="HisKA_3"/>
    <property type="match status" value="1"/>
</dbReference>
<dbReference type="InterPro" id="IPR003594">
    <property type="entry name" value="HATPase_dom"/>
</dbReference>
<accession>V5C6N0</accession>
<dbReference type="InterPro" id="IPR005467">
    <property type="entry name" value="His_kinase_dom"/>
</dbReference>
<reference evidence="11 12" key="1">
    <citation type="journal article" date="2013" name="Genome Announc.">
        <title>Draft Genome Sequence of the Methanotrophic Gammaproteobacterium Methyloglobulus morosus DSM 22980 Strain KoM1.</title>
        <authorList>
            <person name="Poehlein A."/>
            <person name="Deutzmann J.S."/>
            <person name="Daniel R."/>
            <person name="Simeonova D.D."/>
        </authorList>
    </citation>
    <scope>NUCLEOTIDE SEQUENCE [LARGE SCALE GENOMIC DNA]</scope>
    <source>
        <strain evidence="11 12">KoM1</strain>
    </source>
</reference>
<evidence type="ECO:0000256" key="8">
    <source>
        <dbReference type="SAM" id="Phobius"/>
    </source>
</evidence>
<dbReference type="GO" id="GO:0046983">
    <property type="term" value="F:protein dimerization activity"/>
    <property type="evidence" value="ECO:0007669"/>
    <property type="project" value="InterPro"/>
</dbReference>
<dbReference type="InterPro" id="IPR003660">
    <property type="entry name" value="HAMP_dom"/>
</dbReference>
<evidence type="ECO:0000256" key="1">
    <source>
        <dbReference type="ARBA" id="ARBA00000085"/>
    </source>
</evidence>
<comment type="caution">
    <text evidence="11">The sequence shown here is derived from an EMBL/GenBank/DDBJ whole genome shotgun (WGS) entry which is preliminary data.</text>
</comment>
<feature type="domain" description="Histidine kinase" evidence="9">
    <location>
        <begin position="250"/>
        <end position="442"/>
    </location>
</feature>
<comment type="catalytic activity">
    <reaction evidence="1">
        <text>ATP + protein L-histidine = ADP + protein N-phospho-L-histidine.</text>
        <dbReference type="EC" id="2.7.13.3"/>
    </reaction>
</comment>
<dbReference type="PANTHER" id="PTHR24421:SF58">
    <property type="entry name" value="SIGNAL TRANSDUCTION HISTIDINE-PROTEIN KINASE_PHOSPHATASE UHPB"/>
    <property type="match status" value="1"/>
</dbReference>
<dbReference type="InterPro" id="IPR011712">
    <property type="entry name" value="Sig_transdc_His_kin_sub3_dim/P"/>
</dbReference>
<evidence type="ECO:0000259" key="9">
    <source>
        <dbReference type="PROSITE" id="PS50109"/>
    </source>
</evidence>
<evidence type="ECO:0000256" key="3">
    <source>
        <dbReference type="ARBA" id="ARBA00012438"/>
    </source>
</evidence>
<dbReference type="PANTHER" id="PTHR24421">
    <property type="entry name" value="NITRATE/NITRITE SENSOR PROTEIN NARX-RELATED"/>
    <property type="match status" value="1"/>
</dbReference>
<sequence length="454" mass="49956">MNNGLSLRTQINIRIAIISLIILIAGGGIAVWQARISVKTELDSSLYLAAQLIQLNFPGVGKQGEVDVDAWLPRFVSLDQTRHLSIQLKRAIGNAVNFSAKTSVSRETAPPRWFVWLISAQSPIVEQHLTNADGEAVSLIIQANPIDEISEAWQESRAFFATLVLMTVIIFLAINLLFNKTIKTITLIVEGLKAIEQGNYQFKLPDFSTQEYDSIAKAINHTADVLDASYKENKALALHTLQIQEEERQHLAKELHDELGQSLTAIKVMATTTKSGKADTGAIADTIISVCDHLINVVRSMMRNLHPLVLTELGLKASLEDLLNHWSQRYPGLSLKLDCPDIVDKLEQKITIQVFRIVQECLTNIVRHSQATEAAIHLELIAGNRLKLEIADNGLGCTLTEIKNGFGLLGIRERITSLGGELTIQAAHKQGMTIKATIALGEPINVPFPLRGLG</sequence>
<dbReference type="Pfam" id="PF16448">
    <property type="entry name" value="LapD_MoxY_N"/>
    <property type="match status" value="1"/>
</dbReference>
<dbReference type="RefSeq" id="WP_023494584.1">
    <property type="nucleotide sequence ID" value="NZ_AYLO01000056.1"/>
</dbReference>
<evidence type="ECO:0000256" key="5">
    <source>
        <dbReference type="ARBA" id="ARBA00022679"/>
    </source>
</evidence>
<keyword evidence="7" id="KW-0902">Two-component regulatory system</keyword>
<dbReference type="Proteomes" id="UP000017842">
    <property type="component" value="Unassembled WGS sequence"/>
</dbReference>
<keyword evidence="12" id="KW-1185">Reference proteome</keyword>
<evidence type="ECO:0000256" key="7">
    <source>
        <dbReference type="ARBA" id="ARBA00023012"/>
    </source>
</evidence>
<organism evidence="11 12">
    <name type="scientific">Methyloglobulus morosus KoM1</name>
    <dbReference type="NCBI Taxonomy" id="1116472"/>
    <lineage>
        <taxon>Bacteria</taxon>
        <taxon>Pseudomonadati</taxon>
        <taxon>Pseudomonadota</taxon>
        <taxon>Gammaproteobacteria</taxon>
        <taxon>Methylococcales</taxon>
        <taxon>Methylococcaceae</taxon>
        <taxon>Methyloglobulus</taxon>
    </lineage>
</organism>
<dbReference type="STRING" id="1116472.MGMO_58c00250"/>
<dbReference type="GO" id="GO:0016020">
    <property type="term" value="C:membrane"/>
    <property type="evidence" value="ECO:0007669"/>
    <property type="project" value="UniProtKB-SubCell"/>
</dbReference>
<dbReference type="InterPro" id="IPR036890">
    <property type="entry name" value="HATPase_C_sf"/>
</dbReference>
<keyword evidence="6" id="KW-0418">Kinase</keyword>
<dbReference type="InterPro" id="IPR050482">
    <property type="entry name" value="Sensor_HK_TwoCompSys"/>
</dbReference>
<dbReference type="PATRIC" id="fig|1116472.3.peg.1818"/>
<dbReference type="Gene3D" id="6.10.340.10">
    <property type="match status" value="1"/>
</dbReference>
<evidence type="ECO:0000256" key="2">
    <source>
        <dbReference type="ARBA" id="ARBA00004370"/>
    </source>
</evidence>
<dbReference type="GO" id="GO:0000155">
    <property type="term" value="F:phosphorelay sensor kinase activity"/>
    <property type="evidence" value="ECO:0007669"/>
    <property type="project" value="InterPro"/>
</dbReference>
<dbReference type="PROSITE" id="PS50885">
    <property type="entry name" value="HAMP"/>
    <property type="match status" value="1"/>
</dbReference>
<keyword evidence="5 11" id="KW-0808">Transferase</keyword>
<keyword evidence="8" id="KW-0472">Membrane</keyword>
<feature type="transmembrane region" description="Helical" evidence="8">
    <location>
        <begin position="12"/>
        <end position="32"/>
    </location>
</feature>
<dbReference type="EC" id="2.7.13.3" evidence="3"/>
<evidence type="ECO:0000256" key="6">
    <source>
        <dbReference type="ARBA" id="ARBA00022777"/>
    </source>
</evidence>
<keyword evidence="8" id="KW-1133">Transmembrane helix</keyword>
<dbReference type="Gene3D" id="1.20.5.1930">
    <property type="match status" value="1"/>
</dbReference>
<feature type="transmembrane region" description="Helical" evidence="8">
    <location>
        <begin position="158"/>
        <end position="178"/>
    </location>
</feature>